<dbReference type="OrthoDB" id="9998011at2759"/>
<dbReference type="STRING" id="29172.A0A0D8XZT5"/>
<dbReference type="FunFam" id="2.60.40.1930:FF:000001">
    <property type="entry name" value="CD109 isoform 3"/>
    <property type="match status" value="1"/>
</dbReference>
<feature type="domain" description="Alpha-2-macroglobulin bait region" evidence="7">
    <location>
        <begin position="437"/>
        <end position="573"/>
    </location>
</feature>
<accession>A0A0D8XZT5</accession>
<dbReference type="Proteomes" id="UP000053766">
    <property type="component" value="Unassembled WGS sequence"/>
</dbReference>
<sequence length="657" mass="73083">MIVAVALLGLIPLLPLAIRGQESTTELFMDDVQPLNEFVSTIPTITTTTGESQKSYPGTYMVVAPAVIRPGLPYAVSFNILKSPEEDHIVRVQIRNEQNDTLATRVVKNVRQGIPQTVTIDTASADLSSTMNYKVYVRGETLNSQILFEKEKAVQFNEKSLSIFVQTDKAVYKPGSIVKYRVVVVLPTLTPYKDTVSVKIFDPSQNIISQHVDKTLTKGVFSSELELAEEPPLGEWQLQVETANKLKYTKTFSVEKDYGGGSIRIIATVTEDLTDIQRNGSQHISTHRYDVKLDVEKQGDTFKPGLTYNVVVALKQMDDTPVKANVPKRVQVTTFYDYPFNPDSPTQHEDKEVKIVTTFYDYPFNPDSPTQHEDKEVKIVDLDAHGTTVLALQPPLNCSSARIEAHYDRTGKDNFTSAVIYSSLYVEAGKSPTNSFLQLIADNEGAVDVGKTLSFSVKATEALTILTYQVMSRGTMVLSKEVPMNSDHTTISFTATHDMAPKSRLIVYAIRPSNQEILVDATDFKVDGLFQNNVTLSVDKTTFEPGETASFKVTADPDSFVALLVVDQSVLLLKSGNDITPQLVESDIEEYDTTGYSEDREFRSWEGAVERRKRSIWNPWWGIGGKDAGTTFDNAGLIVLTDAYLYRQPEPPSTLLF</sequence>
<keyword evidence="2" id="KW-0325">Glycoprotein</keyword>
<evidence type="ECO:0000256" key="4">
    <source>
        <dbReference type="ARBA" id="ARBA00063781"/>
    </source>
</evidence>
<dbReference type="Gene3D" id="2.60.40.2950">
    <property type="match status" value="1"/>
</dbReference>
<dbReference type="InterPro" id="IPR002890">
    <property type="entry name" value="MG2"/>
</dbReference>
<dbReference type="PANTHER" id="PTHR11412">
    <property type="entry name" value="MACROGLOBULIN / COMPLEMENT"/>
    <property type="match status" value="1"/>
</dbReference>
<organism evidence="8 9">
    <name type="scientific">Dictyocaulus viviparus</name>
    <name type="common">Bovine lungworm</name>
    <dbReference type="NCBI Taxonomy" id="29172"/>
    <lineage>
        <taxon>Eukaryota</taxon>
        <taxon>Metazoa</taxon>
        <taxon>Ecdysozoa</taxon>
        <taxon>Nematoda</taxon>
        <taxon>Chromadorea</taxon>
        <taxon>Rhabditida</taxon>
        <taxon>Rhabditina</taxon>
        <taxon>Rhabditomorpha</taxon>
        <taxon>Strongyloidea</taxon>
        <taxon>Metastrongylidae</taxon>
        <taxon>Dictyocaulus</taxon>
    </lineage>
</organism>
<evidence type="ECO:0000256" key="3">
    <source>
        <dbReference type="ARBA" id="ARBA00057615"/>
    </source>
</evidence>
<dbReference type="InterPro" id="IPR011625">
    <property type="entry name" value="A2M_N_BRD"/>
</dbReference>
<dbReference type="PANTHER" id="PTHR11412:SF175">
    <property type="entry name" value="TEP (THIOLESTER CONTAINING PROTEIN)"/>
    <property type="match status" value="1"/>
</dbReference>
<comment type="subunit">
    <text evidence="4">Heterodimer of a TEP1-N chain and an TEP1-C chain non-covalently linked. Forms a complex composed of TEP1-N and TEP1-C heterodimer, LRIM1 and APL1C; the interaction stabilizes TEP1-N and TEP1-C heterodimer, prevents its binding to tissues while circulating in the hemolymph and protects the thioester bond from hydrolysis. Mature TEP1 and to a lesser extent full-length TEP1 interact with SPCLIP1; the interaction is induced by microbial infection.</text>
</comment>
<feature type="signal peptide" evidence="6">
    <location>
        <begin position="1"/>
        <end position="20"/>
    </location>
</feature>
<dbReference type="EMBL" id="KN716291">
    <property type="protein sequence ID" value="KJH47841.1"/>
    <property type="molecule type" value="Genomic_DNA"/>
</dbReference>
<comment type="function">
    <text evidence="3">Binds covalently through a thioester bond to the pathogen surface resulting in pathogen clearance.</text>
</comment>
<reference evidence="8 9" key="1">
    <citation type="submission" date="2013-11" db="EMBL/GenBank/DDBJ databases">
        <title>Draft genome of the bovine lungworm Dictyocaulus viviparus.</title>
        <authorList>
            <person name="Mitreva M."/>
        </authorList>
    </citation>
    <scope>NUCLEOTIDE SEQUENCE [LARGE SCALE GENOMIC DNA]</scope>
    <source>
        <strain evidence="8 9">HannoverDv2000</strain>
    </source>
</reference>
<dbReference type="AlphaFoldDB" id="A0A0D8XZT5"/>
<evidence type="ECO:0000313" key="9">
    <source>
        <dbReference type="Proteomes" id="UP000053766"/>
    </source>
</evidence>
<dbReference type="GO" id="GO:0004866">
    <property type="term" value="F:endopeptidase inhibitor activity"/>
    <property type="evidence" value="ECO:0007669"/>
    <property type="project" value="InterPro"/>
</dbReference>
<dbReference type="InterPro" id="IPR050473">
    <property type="entry name" value="A2M/Complement_sys"/>
</dbReference>
<dbReference type="Gene3D" id="2.60.40.10">
    <property type="entry name" value="Immunoglobulins"/>
    <property type="match status" value="1"/>
</dbReference>
<dbReference type="InterPro" id="IPR013783">
    <property type="entry name" value="Ig-like_fold"/>
</dbReference>
<gene>
    <name evidence="8" type="ORF">DICVIV_06087</name>
</gene>
<name>A0A0D8XZT5_DICVI</name>
<keyword evidence="9" id="KW-1185">Reference proteome</keyword>
<evidence type="ECO:0000256" key="5">
    <source>
        <dbReference type="ARBA" id="ARBA00078071"/>
    </source>
</evidence>
<evidence type="ECO:0000256" key="6">
    <source>
        <dbReference type="SAM" id="SignalP"/>
    </source>
</evidence>
<evidence type="ECO:0000313" key="8">
    <source>
        <dbReference type="EMBL" id="KJH47841.1"/>
    </source>
</evidence>
<feature type="chain" id="PRO_5002336220" description="TEP1-F" evidence="6">
    <location>
        <begin position="21"/>
        <end position="657"/>
    </location>
</feature>
<evidence type="ECO:0000259" key="7">
    <source>
        <dbReference type="SMART" id="SM01359"/>
    </source>
</evidence>
<dbReference type="SMART" id="SM01359">
    <property type="entry name" value="A2M_N_2"/>
    <property type="match status" value="1"/>
</dbReference>
<proteinExistence type="predicted"/>
<protein>
    <recommendedName>
        <fullName evidence="5">TEP1-F</fullName>
    </recommendedName>
</protein>
<evidence type="ECO:0000256" key="2">
    <source>
        <dbReference type="ARBA" id="ARBA00023180"/>
    </source>
</evidence>
<dbReference type="Pfam" id="PF01835">
    <property type="entry name" value="MG2"/>
    <property type="match status" value="1"/>
</dbReference>
<dbReference type="Pfam" id="PF07703">
    <property type="entry name" value="A2M_BRD"/>
    <property type="match status" value="1"/>
</dbReference>
<keyword evidence="1 6" id="KW-0732">Signal</keyword>
<dbReference type="Gene3D" id="2.60.40.1930">
    <property type="match status" value="2"/>
</dbReference>
<dbReference type="Gene3D" id="6.20.50.160">
    <property type="match status" value="1"/>
</dbReference>
<reference evidence="9" key="2">
    <citation type="journal article" date="2016" name="Sci. Rep.">
        <title>Dictyocaulus viviparus genome, variome and transcriptome elucidate lungworm biology and support future intervention.</title>
        <authorList>
            <person name="McNulty S.N."/>
            <person name="Strube C."/>
            <person name="Rosa B.A."/>
            <person name="Martin J.C."/>
            <person name="Tyagi R."/>
            <person name="Choi Y.J."/>
            <person name="Wang Q."/>
            <person name="Hallsworth Pepin K."/>
            <person name="Zhang X."/>
            <person name="Ozersky P."/>
            <person name="Wilson R.K."/>
            <person name="Sternberg P.W."/>
            <person name="Gasser R.B."/>
            <person name="Mitreva M."/>
        </authorList>
    </citation>
    <scope>NUCLEOTIDE SEQUENCE [LARGE SCALE GENOMIC DNA]</scope>
    <source>
        <strain evidence="9">HannoverDv2000</strain>
    </source>
</reference>
<evidence type="ECO:0000256" key="1">
    <source>
        <dbReference type="ARBA" id="ARBA00022729"/>
    </source>
</evidence>